<dbReference type="EMBL" id="KZ293660">
    <property type="protein sequence ID" value="PBK91756.1"/>
    <property type="molecule type" value="Genomic_DNA"/>
</dbReference>
<accession>A0A2H3DWA9</accession>
<evidence type="ECO:0000256" key="5">
    <source>
        <dbReference type="ARBA" id="ARBA00023242"/>
    </source>
</evidence>
<proteinExistence type="predicted"/>
<dbReference type="InParanoid" id="A0A2H3DWA9"/>
<dbReference type="PROSITE" id="PS00344">
    <property type="entry name" value="GATA_ZN_FINGER_1"/>
    <property type="match status" value="2"/>
</dbReference>
<evidence type="ECO:0000256" key="6">
    <source>
        <dbReference type="PROSITE-ProRule" id="PRU00094"/>
    </source>
</evidence>
<feature type="region of interest" description="Disordered" evidence="7">
    <location>
        <begin position="240"/>
        <end position="315"/>
    </location>
</feature>
<feature type="region of interest" description="Disordered" evidence="7">
    <location>
        <begin position="362"/>
        <end position="388"/>
    </location>
</feature>
<feature type="compositionally biased region" description="Pro residues" evidence="7">
    <location>
        <begin position="142"/>
        <end position="151"/>
    </location>
</feature>
<feature type="compositionally biased region" description="Low complexity" evidence="7">
    <location>
        <begin position="274"/>
        <end position="301"/>
    </location>
</feature>
<dbReference type="STRING" id="47427.A0A2H3DWA9"/>
<dbReference type="OrthoDB" id="515401at2759"/>
<dbReference type="GO" id="GO:0000978">
    <property type="term" value="F:RNA polymerase II cis-regulatory region sequence-specific DNA binding"/>
    <property type="evidence" value="ECO:0007669"/>
    <property type="project" value="TreeGrafter"/>
</dbReference>
<protein>
    <recommendedName>
        <fullName evidence="8">GATA-type domain-containing protein</fullName>
    </recommendedName>
</protein>
<dbReference type="GO" id="GO:0008270">
    <property type="term" value="F:zinc ion binding"/>
    <property type="evidence" value="ECO:0007669"/>
    <property type="project" value="UniProtKB-KW"/>
</dbReference>
<feature type="compositionally biased region" description="Basic residues" evidence="7">
    <location>
        <begin position="362"/>
        <end position="374"/>
    </location>
</feature>
<evidence type="ECO:0000259" key="8">
    <source>
        <dbReference type="PROSITE" id="PS50114"/>
    </source>
</evidence>
<keyword evidence="5" id="KW-0539">Nucleus</keyword>
<feature type="region of interest" description="Disordered" evidence="7">
    <location>
        <begin position="407"/>
        <end position="531"/>
    </location>
</feature>
<dbReference type="CDD" id="cd00202">
    <property type="entry name" value="ZnF_GATA"/>
    <property type="match status" value="2"/>
</dbReference>
<dbReference type="SMART" id="SM00401">
    <property type="entry name" value="ZnF_GATA"/>
    <property type="match status" value="2"/>
</dbReference>
<dbReference type="GO" id="GO:0000122">
    <property type="term" value="P:negative regulation of transcription by RNA polymerase II"/>
    <property type="evidence" value="ECO:0007669"/>
    <property type="project" value="TreeGrafter"/>
</dbReference>
<feature type="compositionally biased region" description="Basic and acidic residues" evidence="7">
    <location>
        <begin position="451"/>
        <end position="463"/>
    </location>
</feature>
<dbReference type="PROSITE" id="PS50114">
    <property type="entry name" value="GATA_ZN_FINGER_2"/>
    <property type="match status" value="2"/>
</dbReference>
<feature type="region of interest" description="Disordered" evidence="7">
    <location>
        <begin position="112"/>
        <end position="207"/>
    </location>
</feature>
<sequence length="678" mass="69812">MSPVVLEPPALNMHNSPITSTMSHLESAASNLPSDLYDAMKRSGTSEEYNFPNGVGQTPRLTCVNCGTSDTPLWRRDADGNSVCNACDRFIDALPSLSLSSILMLSSVASSSRSHFLTPTSSDIGLYQKSRHMPRPSSLARTPPPHPPPPSFNSAPTNGTNATGSRQMSTSPTLSSSQNPRKPSSPTEHAATNPSSTAPTASHHAGGTCPGDGRCDGTGGSSACSGCPTYNNAVSVSSRLMEMEKKPSSSNDPAGSAKGAVAESPSQPTNTANSPAVGGAGDDAAPSSPGQGEGAGSPDTSGGPGGSGNPSRKMPRGAVGALSCANCGTSTTPLWRRDDVGNNICNACGLYFKLHGTHRPNSMKKSVIKRRKRVPAAGPVGPPSLGRMSDQAAAEALVSVGRFGGVGVGDESDGEGADQPKRKKARKSKGDKRSGDDDVNMDSGTGGEEDGGSRKRWTGEGSHRPPSIGPYPHMQRSSPFIAGHGGFELPPLNAIGGGVPSGPGMPSGYMRSGSNAPSRTHSPMGHATAAPPQGGYILPPPHGMSPFYTGPLATHSGHESAMGMMGGGSIPTLADLERHYMELHEQKRRMEEILDRTDRLMGDVKRGMDEIRSAAASSGGALSGSQSTSQQQQQTSSSSMPAPGGSSTGAVPLARASDKDRSRGENVWPTSINSESRD</sequence>
<dbReference type="InterPro" id="IPR000679">
    <property type="entry name" value="Znf_GATA"/>
</dbReference>
<dbReference type="Proteomes" id="UP000217790">
    <property type="component" value="Unassembled WGS sequence"/>
</dbReference>
<comment type="subcellular location">
    <subcellularLocation>
        <location evidence="1">Nucleus</location>
    </subcellularLocation>
</comment>
<reference evidence="10" key="1">
    <citation type="journal article" date="2017" name="Nat. Ecol. Evol.">
        <title>Genome expansion and lineage-specific genetic innovations in the forest pathogenic fungi Armillaria.</title>
        <authorList>
            <person name="Sipos G."/>
            <person name="Prasanna A.N."/>
            <person name="Walter M.C."/>
            <person name="O'Connor E."/>
            <person name="Balint B."/>
            <person name="Krizsan K."/>
            <person name="Kiss B."/>
            <person name="Hess J."/>
            <person name="Varga T."/>
            <person name="Slot J."/>
            <person name="Riley R."/>
            <person name="Boka B."/>
            <person name="Rigling D."/>
            <person name="Barry K."/>
            <person name="Lee J."/>
            <person name="Mihaltcheva S."/>
            <person name="LaButti K."/>
            <person name="Lipzen A."/>
            <person name="Waldron R."/>
            <person name="Moloney N.M."/>
            <person name="Sperisen C."/>
            <person name="Kredics L."/>
            <person name="Vagvoelgyi C."/>
            <person name="Patrignani A."/>
            <person name="Fitzpatrick D."/>
            <person name="Nagy I."/>
            <person name="Doyle S."/>
            <person name="Anderson J.B."/>
            <person name="Grigoriev I.V."/>
            <person name="Gueldener U."/>
            <person name="Muensterkoetter M."/>
            <person name="Nagy L.G."/>
        </authorList>
    </citation>
    <scope>NUCLEOTIDE SEQUENCE [LARGE SCALE GENOMIC DNA]</scope>
    <source>
        <strain evidence="10">Ar21-2</strain>
    </source>
</reference>
<keyword evidence="2" id="KW-0479">Metal-binding</keyword>
<dbReference type="InterPro" id="IPR013088">
    <property type="entry name" value="Znf_NHR/GATA"/>
</dbReference>
<feature type="compositionally biased region" description="Polar residues" evidence="7">
    <location>
        <begin position="668"/>
        <end position="678"/>
    </location>
</feature>
<evidence type="ECO:0000313" key="9">
    <source>
        <dbReference type="EMBL" id="PBK91756.1"/>
    </source>
</evidence>
<organism evidence="9 10">
    <name type="scientific">Armillaria gallica</name>
    <name type="common">Bulbous honey fungus</name>
    <name type="synonym">Armillaria bulbosa</name>
    <dbReference type="NCBI Taxonomy" id="47427"/>
    <lineage>
        <taxon>Eukaryota</taxon>
        <taxon>Fungi</taxon>
        <taxon>Dikarya</taxon>
        <taxon>Basidiomycota</taxon>
        <taxon>Agaricomycotina</taxon>
        <taxon>Agaricomycetes</taxon>
        <taxon>Agaricomycetidae</taxon>
        <taxon>Agaricales</taxon>
        <taxon>Marasmiineae</taxon>
        <taxon>Physalacriaceae</taxon>
        <taxon>Armillaria</taxon>
    </lineage>
</organism>
<feature type="compositionally biased region" description="Low complexity" evidence="7">
    <location>
        <begin position="190"/>
        <end position="202"/>
    </location>
</feature>
<dbReference type="Pfam" id="PF00320">
    <property type="entry name" value="GATA"/>
    <property type="match status" value="2"/>
</dbReference>
<feature type="region of interest" description="Disordered" evidence="7">
    <location>
        <begin position="609"/>
        <end position="678"/>
    </location>
</feature>
<dbReference type="GO" id="GO:0045944">
    <property type="term" value="P:positive regulation of transcription by RNA polymerase II"/>
    <property type="evidence" value="ECO:0007669"/>
    <property type="project" value="TreeGrafter"/>
</dbReference>
<dbReference type="Gene3D" id="3.30.50.10">
    <property type="entry name" value="Erythroid Transcription Factor GATA-1, subunit A"/>
    <property type="match status" value="2"/>
</dbReference>
<evidence type="ECO:0000256" key="3">
    <source>
        <dbReference type="ARBA" id="ARBA00022771"/>
    </source>
</evidence>
<evidence type="ECO:0000256" key="4">
    <source>
        <dbReference type="ARBA" id="ARBA00022833"/>
    </source>
</evidence>
<feature type="domain" description="GATA-type" evidence="8">
    <location>
        <begin position="318"/>
        <end position="371"/>
    </location>
</feature>
<dbReference type="GO" id="GO:0000981">
    <property type="term" value="F:DNA-binding transcription factor activity, RNA polymerase II-specific"/>
    <property type="evidence" value="ECO:0007669"/>
    <property type="project" value="TreeGrafter"/>
</dbReference>
<evidence type="ECO:0000256" key="2">
    <source>
        <dbReference type="ARBA" id="ARBA00022723"/>
    </source>
</evidence>
<dbReference type="SUPFAM" id="SSF57716">
    <property type="entry name" value="Glucocorticoid receptor-like (DNA-binding domain)"/>
    <property type="match status" value="2"/>
</dbReference>
<gene>
    <name evidence="9" type="ORF">ARMGADRAFT_1165989</name>
</gene>
<dbReference type="PANTHER" id="PTHR10071">
    <property type="entry name" value="TRANSCRIPTION FACTOR GATA FAMILY MEMBER"/>
    <property type="match status" value="1"/>
</dbReference>
<evidence type="ECO:0000256" key="1">
    <source>
        <dbReference type="ARBA" id="ARBA00004123"/>
    </source>
</evidence>
<feature type="domain" description="GATA-type" evidence="8">
    <location>
        <begin position="57"/>
        <end position="90"/>
    </location>
</feature>
<feature type="compositionally biased region" description="Basic residues" evidence="7">
    <location>
        <begin position="421"/>
        <end position="430"/>
    </location>
</feature>
<name>A0A2H3DWA9_ARMGA</name>
<feature type="compositionally biased region" description="Polar residues" evidence="7">
    <location>
        <begin position="264"/>
        <end position="273"/>
    </location>
</feature>
<feature type="compositionally biased region" description="Low complexity" evidence="7">
    <location>
        <begin position="502"/>
        <end position="514"/>
    </location>
</feature>
<keyword evidence="10" id="KW-1185">Reference proteome</keyword>
<dbReference type="GO" id="GO:0005634">
    <property type="term" value="C:nucleus"/>
    <property type="evidence" value="ECO:0007669"/>
    <property type="project" value="UniProtKB-SubCell"/>
</dbReference>
<dbReference type="PANTHER" id="PTHR10071:SF281">
    <property type="entry name" value="BOX A-BINDING FACTOR-RELATED"/>
    <property type="match status" value="1"/>
</dbReference>
<evidence type="ECO:0000256" key="7">
    <source>
        <dbReference type="SAM" id="MobiDB-lite"/>
    </source>
</evidence>
<dbReference type="PRINTS" id="PR00619">
    <property type="entry name" value="GATAZNFINGER"/>
</dbReference>
<feature type="compositionally biased region" description="Polar residues" evidence="7">
    <location>
        <begin position="157"/>
        <end position="187"/>
    </location>
</feature>
<dbReference type="AlphaFoldDB" id="A0A2H3DWA9"/>
<feature type="compositionally biased region" description="Low complexity" evidence="7">
    <location>
        <begin position="613"/>
        <end position="650"/>
    </location>
</feature>
<evidence type="ECO:0000313" key="10">
    <source>
        <dbReference type="Proteomes" id="UP000217790"/>
    </source>
</evidence>
<keyword evidence="3 6" id="KW-0863">Zinc-finger</keyword>
<dbReference type="InterPro" id="IPR039355">
    <property type="entry name" value="Transcription_factor_GATA"/>
</dbReference>
<dbReference type="FunFam" id="3.30.50.10:FF:000007">
    <property type="entry name" value="Nitrogen regulatory AreA, N-terminal"/>
    <property type="match status" value="1"/>
</dbReference>
<dbReference type="OMA" id="HESAMGM"/>
<keyword evidence="4" id="KW-0862">Zinc</keyword>